<organism evidence="2 3">
    <name type="scientific">Beauveria asiatica</name>
    <dbReference type="NCBI Taxonomy" id="1069075"/>
    <lineage>
        <taxon>Eukaryota</taxon>
        <taxon>Fungi</taxon>
        <taxon>Dikarya</taxon>
        <taxon>Ascomycota</taxon>
        <taxon>Pezizomycotina</taxon>
        <taxon>Sordariomycetes</taxon>
        <taxon>Hypocreomycetidae</taxon>
        <taxon>Hypocreales</taxon>
        <taxon>Cordycipitaceae</taxon>
        <taxon>Beauveria</taxon>
    </lineage>
</organism>
<feature type="compositionally biased region" description="Polar residues" evidence="1">
    <location>
        <begin position="104"/>
        <end position="129"/>
    </location>
</feature>
<reference evidence="2 3" key="1">
    <citation type="submission" date="2020-02" db="EMBL/GenBank/DDBJ databases">
        <title>Comparative genomics of the hypocrealean fungal genus Beauvera.</title>
        <authorList>
            <person name="Showalter D.N."/>
            <person name="Bushley K.E."/>
            <person name="Rehner S.A."/>
        </authorList>
    </citation>
    <scope>NUCLEOTIDE SEQUENCE [LARGE SCALE GENOMIC DNA]</scope>
    <source>
        <strain evidence="2 3">ARSEF4384</strain>
    </source>
</reference>
<gene>
    <name evidence="2" type="ORF">G3M48_005267</name>
</gene>
<proteinExistence type="predicted"/>
<feature type="region of interest" description="Disordered" evidence="1">
    <location>
        <begin position="58"/>
        <end position="129"/>
    </location>
</feature>
<protein>
    <submittedName>
        <fullName evidence="2">Uncharacterized protein</fullName>
    </submittedName>
</protein>
<feature type="compositionally biased region" description="Low complexity" evidence="1">
    <location>
        <begin position="71"/>
        <end position="88"/>
    </location>
</feature>
<sequence length="129" mass="13896">MTWACTSGNKNRDRFCVVCNNEKDTSTVWWCRPGFNPRSIIEPKFTFPEVGYPSLSGDFGLGSSGQGSGSGSDCSSSSSESSSNNNESDSSRLGCISGYEKPSFNPNSNFSGDSNSKGYNESNQRQGRL</sequence>
<feature type="compositionally biased region" description="Gly residues" evidence="1">
    <location>
        <begin position="59"/>
        <end position="70"/>
    </location>
</feature>
<accession>A0AAW0RS06</accession>
<dbReference type="AlphaFoldDB" id="A0AAW0RS06"/>
<dbReference type="Proteomes" id="UP001397290">
    <property type="component" value="Unassembled WGS sequence"/>
</dbReference>
<evidence type="ECO:0000256" key="1">
    <source>
        <dbReference type="SAM" id="MobiDB-lite"/>
    </source>
</evidence>
<keyword evidence="3" id="KW-1185">Reference proteome</keyword>
<name>A0AAW0RS06_9HYPO</name>
<comment type="caution">
    <text evidence="2">The sequence shown here is derived from an EMBL/GenBank/DDBJ whole genome shotgun (WGS) entry which is preliminary data.</text>
</comment>
<evidence type="ECO:0000313" key="2">
    <source>
        <dbReference type="EMBL" id="KAK8144835.1"/>
    </source>
</evidence>
<dbReference type="EMBL" id="JAAHCF010000347">
    <property type="protein sequence ID" value="KAK8144835.1"/>
    <property type="molecule type" value="Genomic_DNA"/>
</dbReference>
<evidence type="ECO:0000313" key="3">
    <source>
        <dbReference type="Proteomes" id="UP001397290"/>
    </source>
</evidence>